<dbReference type="PROSITE" id="PS50977">
    <property type="entry name" value="HTH_TETR_2"/>
    <property type="match status" value="1"/>
</dbReference>
<dbReference type="EMBL" id="MSPP01000003">
    <property type="protein sequence ID" value="OUD09101.1"/>
    <property type="molecule type" value="Genomic_DNA"/>
</dbReference>
<evidence type="ECO:0000259" key="3">
    <source>
        <dbReference type="PROSITE" id="PS50977"/>
    </source>
</evidence>
<proteinExistence type="predicted"/>
<reference evidence="4 5" key="1">
    <citation type="submission" date="2016-12" db="EMBL/GenBank/DDBJ databases">
        <title>The draft genome sequence of HSLHS2.</title>
        <authorList>
            <person name="Hu D."/>
            <person name="Wang L."/>
            <person name="Shao Z."/>
        </authorList>
    </citation>
    <scope>NUCLEOTIDE SEQUENCE [LARGE SCALE GENOMIC DNA]</scope>
    <source>
        <strain evidence="4">MCCC 1A06712</strain>
    </source>
</reference>
<dbReference type="Pfam" id="PF00440">
    <property type="entry name" value="TetR_N"/>
    <property type="match status" value="1"/>
</dbReference>
<dbReference type="GO" id="GO:0000976">
    <property type="term" value="F:transcription cis-regulatory region binding"/>
    <property type="evidence" value="ECO:0007669"/>
    <property type="project" value="TreeGrafter"/>
</dbReference>
<dbReference type="Gene3D" id="1.10.357.10">
    <property type="entry name" value="Tetracycline Repressor, domain 2"/>
    <property type="match status" value="1"/>
</dbReference>
<dbReference type="GO" id="GO:0003700">
    <property type="term" value="F:DNA-binding transcription factor activity"/>
    <property type="evidence" value="ECO:0007669"/>
    <property type="project" value="TreeGrafter"/>
</dbReference>
<sequence>MNEAKQSDRRLQIETAAYGLLALKGYKATSMLEVAKRAKASNETLYKWYGNKQGLFLSMVERNLSASRDVLTAAIENGDSLTDILDNFGPQLLSIVTGQRSVVLDRAAAGDVHDTGLLGRTIVEGGRDKIIPLLAQIIDKSGPHPIDATEAAETYYDLLVADTQIRRVMGVLPILPEAEVAKRAERAKNVLLKLLGQP</sequence>
<dbReference type="InterPro" id="IPR001647">
    <property type="entry name" value="HTH_TetR"/>
</dbReference>
<protein>
    <recommendedName>
        <fullName evidence="3">HTH tetR-type domain-containing protein</fullName>
    </recommendedName>
</protein>
<dbReference type="Gene3D" id="1.10.10.60">
    <property type="entry name" value="Homeodomain-like"/>
    <property type="match status" value="1"/>
</dbReference>
<evidence type="ECO:0000313" key="4">
    <source>
        <dbReference type="EMBL" id="OUD09101.1"/>
    </source>
</evidence>
<dbReference type="SUPFAM" id="SSF46689">
    <property type="entry name" value="Homeodomain-like"/>
    <property type="match status" value="1"/>
</dbReference>
<keyword evidence="5" id="KW-1185">Reference proteome</keyword>
<evidence type="ECO:0000313" key="5">
    <source>
        <dbReference type="Proteomes" id="UP000194664"/>
    </source>
</evidence>
<keyword evidence="1 2" id="KW-0238">DNA-binding</keyword>
<dbReference type="AlphaFoldDB" id="A0A251WXT9"/>
<dbReference type="OrthoDB" id="7914379at2"/>
<feature type="DNA-binding region" description="H-T-H motif" evidence="2">
    <location>
        <begin position="30"/>
        <end position="49"/>
    </location>
</feature>
<dbReference type="InterPro" id="IPR009057">
    <property type="entry name" value="Homeodomain-like_sf"/>
</dbReference>
<dbReference type="PANTHER" id="PTHR30055">
    <property type="entry name" value="HTH-TYPE TRANSCRIPTIONAL REGULATOR RUTR"/>
    <property type="match status" value="1"/>
</dbReference>
<name>A0A251WXT9_9RHOB</name>
<feature type="domain" description="HTH tetR-type" evidence="3">
    <location>
        <begin position="7"/>
        <end position="67"/>
    </location>
</feature>
<evidence type="ECO:0000256" key="2">
    <source>
        <dbReference type="PROSITE-ProRule" id="PRU00335"/>
    </source>
</evidence>
<dbReference type="PANTHER" id="PTHR30055:SF146">
    <property type="entry name" value="HTH-TYPE TRANSCRIPTIONAL DUAL REGULATOR CECR"/>
    <property type="match status" value="1"/>
</dbReference>
<dbReference type="InterPro" id="IPR050109">
    <property type="entry name" value="HTH-type_TetR-like_transc_reg"/>
</dbReference>
<organism evidence="4 5">
    <name type="scientific">Marivivens niveibacter</name>
    <dbReference type="NCBI Taxonomy" id="1930667"/>
    <lineage>
        <taxon>Bacteria</taxon>
        <taxon>Pseudomonadati</taxon>
        <taxon>Pseudomonadota</taxon>
        <taxon>Alphaproteobacteria</taxon>
        <taxon>Rhodobacterales</taxon>
        <taxon>Paracoccaceae</taxon>
        <taxon>Marivivens group</taxon>
        <taxon>Marivivens</taxon>
    </lineage>
</organism>
<comment type="caution">
    <text evidence="4">The sequence shown here is derived from an EMBL/GenBank/DDBJ whole genome shotgun (WGS) entry which is preliminary data.</text>
</comment>
<dbReference type="RefSeq" id="WP_086451580.1">
    <property type="nucleotide sequence ID" value="NZ_MSPP01000003.1"/>
</dbReference>
<dbReference type="Proteomes" id="UP000194664">
    <property type="component" value="Unassembled WGS sequence"/>
</dbReference>
<evidence type="ECO:0000256" key="1">
    <source>
        <dbReference type="ARBA" id="ARBA00023125"/>
    </source>
</evidence>
<gene>
    <name evidence="4" type="ORF">BVC71_10345</name>
</gene>
<accession>A0A251WXT9</accession>